<dbReference type="Pfam" id="PF02826">
    <property type="entry name" value="2-Hacid_dh_C"/>
    <property type="match status" value="1"/>
</dbReference>
<gene>
    <name evidence="8" type="ORF">MONBRDRAFT_37889</name>
</gene>
<dbReference type="InterPro" id="IPR006139">
    <property type="entry name" value="D-isomer_2_OHA_DH_cat_dom"/>
</dbReference>
<sequence length="368" mass="39715">MAASQRSDPSSINVLLMEKISTEAVKTFQAEGFTVRQAVKYSEEELVEAIKDVHIIGVRSKTKLPARVLDAATKLTAIGCFCIGTDQTDLKHAASKGIPVFNAPYANTRSVSELVIAEIIMLARQAGDRSMEIHQGEWNKKSDGCYEVRGKTLGIIGYGHVGSQLSVLAESLGLKMKTGSYLINAARGSCVDIEHVAAALRSGHLAGAAIDVYPKEPAGHTKEWVNVLQGCPNTILTPHIGGSTEEAQASIGREVATKIIAYMDRGSTLGAVNVPEINISARLDEGHSRVVSFHQNTPGVLRDINNIISIANIKSQQLLTNDEVGYLVVDLETVSISEVKEKLEQVPHNIRLRLLFRGPGYVALEPSD</sequence>
<comment type="pathway">
    <text evidence="4">Amino-acid biosynthesis.</text>
</comment>
<dbReference type="SUPFAM" id="SSF52283">
    <property type="entry name" value="Formate/glycerate dehydrogenase catalytic domain-like"/>
    <property type="match status" value="1"/>
</dbReference>
<dbReference type="SUPFAM" id="SSF51735">
    <property type="entry name" value="NAD(P)-binding Rossmann-fold domains"/>
    <property type="match status" value="1"/>
</dbReference>
<evidence type="ECO:0000256" key="2">
    <source>
        <dbReference type="ARBA" id="ARBA00023002"/>
    </source>
</evidence>
<protein>
    <recommendedName>
        <fullName evidence="10">Phosphoglycerate dehydrogenase</fullName>
    </recommendedName>
</protein>
<dbReference type="InterPro" id="IPR006140">
    <property type="entry name" value="D-isomer_DH_NAD-bd"/>
</dbReference>
<dbReference type="STRING" id="81824.A9V4F4"/>
<keyword evidence="3" id="KW-0520">NAD</keyword>
<evidence type="ECO:0000256" key="3">
    <source>
        <dbReference type="ARBA" id="ARBA00023027"/>
    </source>
</evidence>
<keyword evidence="9" id="KW-1185">Reference proteome</keyword>
<dbReference type="PANTHER" id="PTHR43761">
    <property type="entry name" value="D-ISOMER SPECIFIC 2-HYDROXYACID DEHYDROGENASE FAMILY PROTEIN (AFU_ORTHOLOGUE AFUA_1G13630)"/>
    <property type="match status" value="1"/>
</dbReference>
<keyword evidence="2 5" id="KW-0560">Oxidoreductase</keyword>
<evidence type="ECO:0000256" key="5">
    <source>
        <dbReference type="RuleBase" id="RU003719"/>
    </source>
</evidence>
<feature type="domain" description="D-isomer specific 2-hydroxyacid dehydrogenase catalytic" evidence="6">
    <location>
        <begin position="14"/>
        <end position="273"/>
    </location>
</feature>
<dbReference type="InterPro" id="IPR045865">
    <property type="entry name" value="ACT-like_dom_sf"/>
</dbReference>
<dbReference type="eggNOG" id="KOG0068">
    <property type="taxonomic scope" value="Eukaryota"/>
</dbReference>
<evidence type="ECO:0000313" key="9">
    <source>
        <dbReference type="Proteomes" id="UP000001357"/>
    </source>
</evidence>
<dbReference type="PANTHER" id="PTHR43761:SF1">
    <property type="entry name" value="D-ISOMER SPECIFIC 2-HYDROXYACID DEHYDROGENASE CATALYTIC DOMAIN-CONTAINING PROTEIN-RELATED"/>
    <property type="match status" value="1"/>
</dbReference>
<accession>A9V4F4</accession>
<dbReference type="GeneID" id="5892731"/>
<evidence type="ECO:0008006" key="10">
    <source>
        <dbReference type="Google" id="ProtNLM"/>
    </source>
</evidence>
<proteinExistence type="inferred from homology"/>
<dbReference type="Proteomes" id="UP000001357">
    <property type="component" value="Unassembled WGS sequence"/>
</dbReference>
<dbReference type="Gene3D" id="3.40.50.720">
    <property type="entry name" value="NAD(P)-binding Rossmann-like Domain"/>
    <property type="match status" value="4"/>
</dbReference>
<dbReference type="Gene3D" id="3.30.70.260">
    <property type="match status" value="1"/>
</dbReference>
<evidence type="ECO:0000259" key="6">
    <source>
        <dbReference type="Pfam" id="PF00389"/>
    </source>
</evidence>
<evidence type="ECO:0000259" key="7">
    <source>
        <dbReference type="Pfam" id="PF02826"/>
    </source>
</evidence>
<comment type="similarity">
    <text evidence="1 5">Belongs to the D-isomer specific 2-hydroxyacid dehydrogenase family.</text>
</comment>
<dbReference type="KEGG" id="mbr:MONBRDRAFT_37889"/>
<dbReference type="GO" id="GO:0016616">
    <property type="term" value="F:oxidoreductase activity, acting on the CH-OH group of donors, NAD or NADP as acceptor"/>
    <property type="evidence" value="ECO:0007669"/>
    <property type="project" value="InterPro"/>
</dbReference>
<dbReference type="SUPFAM" id="SSF55021">
    <property type="entry name" value="ACT-like"/>
    <property type="match status" value="1"/>
</dbReference>
<feature type="domain" description="D-isomer specific 2-hydroxyacid dehydrogenase NAD-binding" evidence="7">
    <location>
        <begin position="175"/>
        <end position="241"/>
    </location>
</feature>
<dbReference type="AlphaFoldDB" id="A9V4F4"/>
<dbReference type="OMA" id="YVIGDGY"/>
<dbReference type="RefSeq" id="XP_001747525.1">
    <property type="nucleotide sequence ID" value="XM_001747473.1"/>
</dbReference>
<organism evidence="8 9">
    <name type="scientific">Monosiga brevicollis</name>
    <name type="common">Choanoflagellate</name>
    <dbReference type="NCBI Taxonomy" id="81824"/>
    <lineage>
        <taxon>Eukaryota</taxon>
        <taxon>Choanoflagellata</taxon>
        <taxon>Craspedida</taxon>
        <taxon>Salpingoecidae</taxon>
        <taxon>Monosiga</taxon>
    </lineage>
</organism>
<dbReference type="InterPro" id="IPR050418">
    <property type="entry name" value="D-iso_2-hydroxyacid_DH_PdxB"/>
</dbReference>
<evidence type="ECO:0000256" key="4">
    <source>
        <dbReference type="ARBA" id="ARBA00029440"/>
    </source>
</evidence>
<dbReference type="EMBL" id="CH991558">
    <property type="protein sequence ID" value="EDQ87605.1"/>
    <property type="molecule type" value="Genomic_DNA"/>
</dbReference>
<dbReference type="Pfam" id="PF00389">
    <property type="entry name" value="2-Hacid_dh"/>
    <property type="match status" value="1"/>
</dbReference>
<dbReference type="GO" id="GO:0051287">
    <property type="term" value="F:NAD binding"/>
    <property type="evidence" value="ECO:0007669"/>
    <property type="project" value="InterPro"/>
</dbReference>
<reference evidence="8 9" key="1">
    <citation type="journal article" date="2008" name="Nature">
        <title>The genome of the choanoflagellate Monosiga brevicollis and the origin of metazoans.</title>
        <authorList>
            <consortium name="JGI Sequencing"/>
            <person name="King N."/>
            <person name="Westbrook M.J."/>
            <person name="Young S.L."/>
            <person name="Kuo A."/>
            <person name="Abedin M."/>
            <person name="Chapman J."/>
            <person name="Fairclough S."/>
            <person name="Hellsten U."/>
            <person name="Isogai Y."/>
            <person name="Letunic I."/>
            <person name="Marr M."/>
            <person name="Pincus D."/>
            <person name="Putnam N."/>
            <person name="Rokas A."/>
            <person name="Wright K.J."/>
            <person name="Zuzow R."/>
            <person name="Dirks W."/>
            <person name="Good M."/>
            <person name="Goodstein D."/>
            <person name="Lemons D."/>
            <person name="Li W."/>
            <person name="Lyons J.B."/>
            <person name="Morris A."/>
            <person name="Nichols S."/>
            <person name="Richter D.J."/>
            <person name="Salamov A."/>
            <person name="Bork P."/>
            <person name="Lim W.A."/>
            <person name="Manning G."/>
            <person name="Miller W.T."/>
            <person name="McGinnis W."/>
            <person name="Shapiro H."/>
            <person name="Tjian R."/>
            <person name="Grigoriev I.V."/>
            <person name="Rokhsar D."/>
        </authorList>
    </citation>
    <scope>NUCLEOTIDE SEQUENCE [LARGE SCALE GENOMIC DNA]</scope>
    <source>
        <strain evidence="9">MX1 / ATCC 50154</strain>
    </source>
</reference>
<name>A9V4F4_MONBE</name>
<dbReference type="InterPro" id="IPR036291">
    <property type="entry name" value="NAD(P)-bd_dom_sf"/>
</dbReference>
<dbReference type="InParanoid" id="A9V4F4"/>
<evidence type="ECO:0000313" key="8">
    <source>
        <dbReference type="EMBL" id="EDQ87605.1"/>
    </source>
</evidence>
<evidence type="ECO:0000256" key="1">
    <source>
        <dbReference type="ARBA" id="ARBA00005854"/>
    </source>
</evidence>